<protein>
    <submittedName>
        <fullName evidence="1">Uncharacterized protein</fullName>
    </submittedName>
</protein>
<evidence type="ECO:0000313" key="1">
    <source>
        <dbReference type="EMBL" id="CEI60460.1"/>
    </source>
</evidence>
<sequence>MASMSGAIGYSVDKTADPDSVLGPWTSFPTASGVVLISKVPTVSTIGKAENSLIQDFGAIMGHLRLGLQGIK</sequence>
<dbReference type="EMBL" id="LN649230">
    <property type="protein sequence ID" value="CEI60460.1"/>
    <property type="molecule type" value="Genomic_DNA"/>
</dbReference>
<proteinExistence type="predicted"/>
<name>A0A2L2TJM4_9HYPO</name>
<organism evidence="1 2">
    <name type="scientific">Fusarium venenatum</name>
    <dbReference type="NCBI Taxonomy" id="56646"/>
    <lineage>
        <taxon>Eukaryota</taxon>
        <taxon>Fungi</taxon>
        <taxon>Dikarya</taxon>
        <taxon>Ascomycota</taxon>
        <taxon>Pezizomycotina</taxon>
        <taxon>Sordariomycetes</taxon>
        <taxon>Hypocreomycetidae</taxon>
        <taxon>Hypocreales</taxon>
        <taxon>Nectriaceae</taxon>
        <taxon>Fusarium</taxon>
    </lineage>
</organism>
<reference evidence="2" key="1">
    <citation type="submission" date="2014-10" db="EMBL/GenBank/DDBJ databases">
        <authorList>
            <person name="King R."/>
        </authorList>
    </citation>
    <scope>NUCLEOTIDE SEQUENCE [LARGE SCALE GENOMIC DNA]</scope>
    <source>
        <strain evidence="2">A3/5</strain>
    </source>
</reference>
<keyword evidence="2" id="KW-1185">Reference proteome</keyword>
<accession>A0A2L2TJM4</accession>
<dbReference type="AlphaFoldDB" id="A0A2L2TJM4"/>
<evidence type="ECO:0000313" key="2">
    <source>
        <dbReference type="Proteomes" id="UP000245910"/>
    </source>
</evidence>
<dbReference type="Proteomes" id="UP000245910">
    <property type="component" value="Chromosome II"/>
</dbReference>